<evidence type="ECO:0000313" key="2">
    <source>
        <dbReference type="RefSeq" id="XP_028149641.1"/>
    </source>
</evidence>
<dbReference type="Pfam" id="PF05874">
    <property type="entry name" value="PBAN"/>
    <property type="match status" value="1"/>
</dbReference>
<dbReference type="GO" id="GO:0042811">
    <property type="term" value="P:pheromone biosynthetic process"/>
    <property type="evidence" value="ECO:0007669"/>
    <property type="project" value="InterPro"/>
</dbReference>
<name>A0A6P7GIB7_DIAVI</name>
<evidence type="ECO:0000256" key="1">
    <source>
        <dbReference type="SAM" id="Phobius"/>
    </source>
</evidence>
<keyword evidence="1" id="KW-0812">Transmembrane</keyword>
<dbReference type="GO" id="GO:0005184">
    <property type="term" value="F:neuropeptide hormone activity"/>
    <property type="evidence" value="ECO:0007669"/>
    <property type="project" value="InterPro"/>
</dbReference>
<dbReference type="InterPro" id="IPR008730">
    <property type="entry name" value="PBAN"/>
</dbReference>
<sequence>MVMEALGIYIKRWKHTSDVQKRIMDRIIRVFCAVILISHICFEVILAHQKFEPAIEAKLKEEDESKIPSIWFSPRLGRKKRNLKDEGYRPTEQEQQELLEAFEDSPLALVAINGNDRLICKNVQGKRSSFIPRLGRNVEEDLSSNDKWLETENSAEYVIQRSPPFAPRLGRRFNPYFPRLGREV</sequence>
<feature type="transmembrane region" description="Helical" evidence="1">
    <location>
        <begin position="27"/>
        <end position="47"/>
    </location>
</feature>
<keyword evidence="1" id="KW-0472">Membrane</keyword>
<dbReference type="GO" id="GO:0007218">
    <property type="term" value="P:neuropeptide signaling pathway"/>
    <property type="evidence" value="ECO:0007669"/>
    <property type="project" value="InterPro"/>
</dbReference>
<dbReference type="InParanoid" id="A0A6P7GIB7"/>
<reference evidence="2" key="1">
    <citation type="submission" date="2025-08" db="UniProtKB">
        <authorList>
            <consortium name="RefSeq"/>
        </authorList>
    </citation>
    <scope>IDENTIFICATION</scope>
    <source>
        <tissue evidence="2">Whole insect</tissue>
    </source>
</reference>
<keyword evidence="1" id="KW-1133">Transmembrane helix</keyword>
<dbReference type="RefSeq" id="XP_028149641.1">
    <property type="nucleotide sequence ID" value="XM_028293840.1"/>
</dbReference>
<organism evidence="2">
    <name type="scientific">Diabrotica virgifera virgifera</name>
    <name type="common">western corn rootworm</name>
    <dbReference type="NCBI Taxonomy" id="50390"/>
    <lineage>
        <taxon>Eukaryota</taxon>
        <taxon>Metazoa</taxon>
        <taxon>Ecdysozoa</taxon>
        <taxon>Arthropoda</taxon>
        <taxon>Hexapoda</taxon>
        <taxon>Insecta</taxon>
        <taxon>Pterygota</taxon>
        <taxon>Neoptera</taxon>
        <taxon>Endopterygota</taxon>
        <taxon>Coleoptera</taxon>
        <taxon>Polyphaga</taxon>
        <taxon>Cucujiformia</taxon>
        <taxon>Chrysomeloidea</taxon>
        <taxon>Chrysomelidae</taxon>
        <taxon>Galerucinae</taxon>
        <taxon>Diabroticina</taxon>
        <taxon>Diabroticites</taxon>
        <taxon>Diabrotica</taxon>
    </lineage>
</organism>
<dbReference type="AlphaFoldDB" id="A0A6P7GIB7"/>
<accession>A0A6P7GIB7</accession>
<proteinExistence type="predicted"/>
<protein>
    <submittedName>
        <fullName evidence="2">PBAN-type neuropeptides-like</fullName>
    </submittedName>
</protein>
<gene>
    <name evidence="2" type="primary">LOC114343025</name>
</gene>